<name>A0A010QQL8_9PEZI</name>
<dbReference type="Proteomes" id="UP000020467">
    <property type="component" value="Unassembled WGS sequence"/>
</dbReference>
<evidence type="ECO:0000313" key="3">
    <source>
        <dbReference type="Proteomes" id="UP000020467"/>
    </source>
</evidence>
<dbReference type="AlphaFoldDB" id="A0A010QQL8"/>
<dbReference type="HOGENOM" id="CLU_605507_0_0_1"/>
<organism evidence="2 3">
    <name type="scientific">Colletotrichum fioriniae PJ7</name>
    <dbReference type="NCBI Taxonomy" id="1445577"/>
    <lineage>
        <taxon>Eukaryota</taxon>
        <taxon>Fungi</taxon>
        <taxon>Dikarya</taxon>
        <taxon>Ascomycota</taxon>
        <taxon>Pezizomycotina</taxon>
        <taxon>Sordariomycetes</taxon>
        <taxon>Hypocreomycetidae</taxon>
        <taxon>Glomerellales</taxon>
        <taxon>Glomerellaceae</taxon>
        <taxon>Colletotrichum</taxon>
        <taxon>Colletotrichum acutatum species complex</taxon>
    </lineage>
</organism>
<reference evidence="2 3" key="1">
    <citation type="submission" date="2014-02" db="EMBL/GenBank/DDBJ databases">
        <title>The genome sequence of Colletotrichum fioriniae PJ7.</title>
        <authorList>
            <person name="Baroncelli R."/>
            <person name="Thon M.R."/>
        </authorList>
    </citation>
    <scope>NUCLEOTIDE SEQUENCE [LARGE SCALE GENOMIC DNA]</scope>
    <source>
        <strain evidence="2 3">PJ7</strain>
    </source>
</reference>
<sequence length="452" mass="50881">MHLVPETANLIEVLTMEREALVARVYETSKKIAVAEEAFENEKNQRLKEDAEAKNRIIQPLNREPIELMATEHHVHRPSASARTGSTTSTEYTNTIEGTNSISPINDTVNDCCWGRIPRASEGAGGGLQSIKSERSVLSDTSSRGDTSVNRNSPLSYRSVSPPKDTPVFDQVLNSDNVAAFKAQVIHDLKDELKKELQTRVDGDFKRSIEKRLIQELAQELTGDIKGRIYYELREELKHILKRDITFKLKQDVKHEMRLEMDSQLKYDIMEDVKGDVIAELKEIQNGINNELKNEIKEDVFTRIKVALTQDALDQLKNTMKGEIKHDVLKIVHEAQQAIGTTLATKAEEHMLPAIRGAVPIIQECVVGNLQDALDFYLKDQLSKNIDDAIKKKTRDDSRWMLAQIEALVRVTVAAEVAMVKSAMKAGIYKDVKAEIEEDFGQNMNGLAHNVV</sequence>
<proteinExistence type="predicted"/>
<gene>
    <name evidence="2" type="ORF">CFIO01_01847</name>
</gene>
<dbReference type="EMBL" id="JARH01000321">
    <property type="protein sequence ID" value="EXF82387.1"/>
    <property type="molecule type" value="Genomic_DNA"/>
</dbReference>
<dbReference type="OrthoDB" id="4840519at2759"/>
<dbReference type="KEGG" id="cfj:CFIO01_01847"/>
<accession>A0A010QQL8</accession>
<comment type="caution">
    <text evidence="2">The sequence shown here is derived from an EMBL/GenBank/DDBJ whole genome shotgun (WGS) entry which is preliminary data.</text>
</comment>
<evidence type="ECO:0000256" key="1">
    <source>
        <dbReference type="SAM" id="MobiDB-lite"/>
    </source>
</evidence>
<keyword evidence="3" id="KW-1185">Reference proteome</keyword>
<feature type="region of interest" description="Disordered" evidence="1">
    <location>
        <begin position="122"/>
        <end position="167"/>
    </location>
</feature>
<evidence type="ECO:0000313" key="2">
    <source>
        <dbReference type="EMBL" id="EXF82387.1"/>
    </source>
</evidence>
<feature type="compositionally biased region" description="Polar residues" evidence="1">
    <location>
        <begin position="138"/>
        <end position="159"/>
    </location>
</feature>
<protein>
    <submittedName>
        <fullName evidence="2">Uncharacterized protein</fullName>
    </submittedName>
</protein>